<organism evidence="2 3">
    <name type="scientific">Kistimonas scapharcae</name>
    <dbReference type="NCBI Taxonomy" id="1036133"/>
    <lineage>
        <taxon>Bacteria</taxon>
        <taxon>Pseudomonadati</taxon>
        <taxon>Pseudomonadota</taxon>
        <taxon>Gammaproteobacteria</taxon>
        <taxon>Oceanospirillales</taxon>
        <taxon>Endozoicomonadaceae</taxon>
        <taxon>Kistimonas</taxon>
    </lineage>
</organism>
<proteinExistence type="predicted"/>
<accession>A0ABP8UYL0</accession>
<protein>
    <submittedName>
        <fullName evidence="2">Uncharacterized protein</fullName>
    </submittedName>
</protein>
<feature type="region of interest" description="Disordered" evidence="1">
    <location>
        <begin position="1"/>
        <end position="23"/>
    </location>
</feature>
<reference evidence="3" key="1">
    <citation type="journal article" date="2019" name="Int. J. Syst. Evol. Microbiol.">
        <title>The Global Catalogue of Microorganisms (GCM) 10K type strain sequencing project: providing services to taxonomists for standard genome sequencing and annotation.</title>
        <authorList>
            <consortium name="The Broad Institute Genomics Platform"/>
            <consortium name="The Broad Institute Genome Sequencing Center for Infectious Disease"/>
            <person name="Wu L."/>
            <person name="Ma J."/>
        </authorList>
    </citation>
    <scope>NUCLEOTIDE SEQUENCE [LARGE SCALE GENOMIC DNA]</scope>
    <source>
        <strain evidence="3">JCM 17805</strain>
    </source>
</reference>
<evidence type="ECO:0000256" key="1">
    <source>
        <dbReference type="SAM" id="MobiDB-lite"/>
    </source>
</evidence>
<keyword evidence="3" id="KW-1185">Reference proteome</keyword>
<sequence length="304" mass="32001">MTWAPVTVTEPATPSGVSATADPVLDQVPGELTSAGSRLSGISGRAAFSPSPLAGQAGGIRDARQQLASLLEGGAMALTVHPWTMAVAEPGGVDTPNRGWLSPDGASAALAAKLRDPMEPRKDNVRECLAVLVCAGGYQSFADTLAQLNTVLPLAGLPFAERRARQLASWERDKWQRAVAPANPRWQSRRHRQDDTAAGIRDNLGTLVATVEQYAADGDPVTELQALLAKRSARLAERRQAWADFRTALAGGTGWVVSLQGDPEQMARSLDGITPPSASCTLTALVALAGPAGSLDYFREVFGL</sequence>
<evidence type="ECO:0000313" key="2">
    <source>
        <dbReference type="EMBL" id="GAA4649018.1"/>
    </source>
</evidence>
<dbReference type="RefSeq" id="WP_345194769.1">
    <property type="nucleotide sequence ID" value="NZ_BAABFL010000117.1"/>
</dbReference>
<dbReference type="Proteomes" id="UP001500604">
    <property type="component" value="Unassembled WGS sequence"/>
</dbReference>
<evidence type="ECO:0000313" key="3">
    <source>
        <dbReference type="Proteomes" id="UP001500604"/>
    </source>
</evidence>
<name>A0ABP8UYL0_9GAMM</name>
<dbReference type="EMBL" id="BAABFL010000117">
    <property type="protein sequence ID" value="GAA4649018.1"/>
    <property type="molecule type" value="Genomic_DNA"/>
</dbReference>
<comment type="caution">
    <text evidence="2">The sequence shown here is derived from an EMBL/GenBank/DDBJ whole genome shotgun (WGS) entry which is preliminary data.</text>
</comment>
<gene>
    <name evidence="2" type="ORF">GCM10023116_12920</name>
</gene>